<dbReference type="InterPro" id="IPR050228">
    <property type="entry name" value="Carboxylesterase_BioH"/>
</dbReference>
<evidence type="ECO:0000313" key="2">
    <source>
        <dbReference type="EMBL" id="TPG29447.1"/>
    </source>
</evidence>
<evidence type="ECO:0000313" key="3">
    <source>
        <dbReference type="Proteomes" id="UP000319212"/>
    </source>
</evidence>
<dbReference type="EMBL" id="RCZI01000002">
    <property type="protein sequence ID" value="TPG29447.1"/>
    <property type="molecule type" value="Genomic_DNA"/>
</dbReference>
<protein>
    <submittedName>
        <fullName evidence="2">Alpha/beta hydrolase</fullName>
    </submittedName>
</protein>
<name>A0A502DVS4_9BURK</name>
<sequence length="254" mass="27855">MSTWVLLRGLTRESGHWGVLPALLAERLPHARVLTIDLPGAGALHAQASPLSIEATMAHCRAQLHALGVRRCHLLAMSLGAMVAVAWAHRHPQEIASAVLVNTSLRPFSAWYQRLRPRHYPALLGVLWPWRDAHAREATVLRLTSRHHATGSAAARIVDDWVALRARHPVSAANALRQLLAATRFHAPASPPAVPLRVLVGAGDALVDPDCSRRFAQAWQLTVAEHPTAGHDLALDDPHWVVAQVERWAAQIER</sequence>
<dbReference type="OrthoDB" id="5290302at2"/>
<dbReference type="GO" id="GO:0016787">
    <property type="term" value="F:hydrolase activity"/>
    <property type="evidence" value="ECO:0007669"/>
    <property type="project" value="UniProtKB-KW"/>
</dbReference>
<dbReference type="InterPro" id="IPR029058">
    <property type="entry name" value="AB_hydrolase_fold"/>
</dbReference>
<accession>A0A502DVS4</accession>
<dbReference type="PANTHER" id="PTHR43194:SF5">
    <property type="entry name" value="PIMELOYL-[ACYL-CARRIER PROTEIN] METHYL ESTER ESTERASE"/>
    <property type="match status" value="1"/>
</dbReference>
<dbReference type="SUPFAM" id="SSF53474">
    <property type="entry name" value="alpha/beta-Hydrolases"/>
    <property type="match status" value="1"/>
</dbReference>
<dbReference type="Gene3D" id="3.40.50.1820">
    <property type="entry name" value="alpha/beta hydrolase"/>
    <property type="match status" value="1"/>
</dbReference>
<dbReference type="PANTHER" id="PTHR43194">
    <property type="entry name" value="HYDROLASE ALPHA/BETA FOLD FAMILY"/>
    <property type="match status" value="1"/>
</dbReference>
<feature type="domain" description="AB hydrolase-1" evidence="1">
    <location>
        <begin position="6"/>
        <end position="238"/>
    </location>
</feature>
<evidence type="ECO:0000259" key="1">
    <source>
        <dbReference type="Pfam" id="PF00561"/>
    </source>
</evidence>
<gene>
    <name evidence="2" type="ORF">EAH82_11140</name>
</gene>
<dbReference type="Proteomes" id="UP000319212">
    <property type="component" value="Unassembled WGS sequence"/>
</dbReference>
<dbReference type="Pfam" id="PF00561">
    <property type="entry name" value="Abhydrolase_1"/>
    <property type="match status" value="1"/>
</dbReference>
<proteinExistence type="predicted"/>
<organism evidence="2 3">
    <name type="scientific">Variovorax guangxiensis</name>
    <dbReference type="NCBI Taxonomy" id="1775474"/>
    <lineage>
        <taxon>Bacteria</taxon>
        <taxon>Pseudomonadati</taxon>
        <taxon>Pseudomonadota</taxon>
        <taxon>Betaproteobacteria</taxon>
        <taxon>Burkholderiales</taxon>
        <taxon>Comamonadaceae</taxon>
        <taxon>Variovorax</taxon>
    </lineage>
</organism>
<dbReference type="InterPro" id="IPR000073">
    <property type="entry name" value="AB_hydrolase_1"/>
</dbReference>
<keyword evidence="2" id="KW-0378">Hydrolase</keyword>
<dbReference type="AlphaFoldDB" id="A0A502DVS4"/>
<reference evidence="2 3" key="1">
    <citation type="journal article" date="2019" name="Environ. Microbiol.">
        <title>Species interactions and distinct microbial communities in high Arctic permafrost affected cryosols are associated with the CH4 and CO2 gas fluxes.</title>
        <authorList>
            <person name="Altshuler I."/>
            <person name="Hamel J."/>
            <person name="Turney S."/>
            <person name="Magnuson E."/>
            <person name="Levesque R."/>
            <person name="Greer C."/>
            <person name="Whyte L.G."/>
        </authorList>
    </citation>
    <scope>NUCLEOTIDE SEQUENCE [LARGE SCALE GENOMIC DNA]</scope>
    <source>
        <strain evidence="2 3">S06.C</strain>
    </source>
</reference>
<comment type="caution">
    <text evidence="2">The sequence shown here is derived from an EMBL/GenBank/DDBJ whole genome shotgun (WGS) entry which is preliminary data.</text>
</comment>